<dbReference type="Proteomes" id="UP000662857">
    <property type="component" value="Chromosome"/>
</dbReference>
<gene>
    <name evidence="2" type="ORF">JQS43_15630</name>
</gene>
<dbReference type="InterPro" id="IPR002881">
    <property type="entry name" value="DUF58"/>
</dbReference>
<evidence type="ECO:0000313" key="2">
    <source>
        <dbReference type="EMBL" id="QSB13075.1"/>
    </source>
</evidence>
<feature type="domain" description="DUF58" evidence="1">
    <location>
        <begin position="203"/>
        <end position="358"/>
    </location>
</feature>
<sequence>MSTPVAGAGWRPTRALYRATLVVALTLLTAALLGTRELVLLAVPVAVGTALALRRRPGQPPAAKLLLDEPTSVEGGPVVGRVRVDNDTPYPLLCVVHAQLPPWITPRHGVGYYAAALPAGTTTGLLLQGTARRWGRYRLGPAVARTVACDGLLVADGEPLPALPLAVYPAAESFDAEQAMPRAGGIVGQHRSRRPGEGGELADVRLFQPGDRLRRLNWRVTQRTGQPHVNTTFAERDAEVLLLLDVRLEAGVPGGLGGGDSVLDRTVRAAAAITEHFAHQGDRVALVEYGQRLRRLRAGTGRRQYLSALEWLVATDRTPTGFAPNTRLLSSGLKPPTALVIVLTPLLDLQSAQLLATLTRTGRSLVTVDTLPEQVRPPVEGAWTSVATRLWQVERANTIGRLRAAGVPVEPWQGAGSLDLMLRHVARLATTARVMAR</sequence>
<dbReference type="EMBL" id="CP070499">
    <property type="protein sequence ID" value="QSB13075.1"/>
    <property type="molecule type" value="Genomic_DNA"/>
</dbReference>
<dbReference type="Pfam" id="PF01882">
    <property type="entry name" value="DUF58"/>
    <property type="match status" value="1"/>
</dbReference>
<dbReference type="PANTHER" id="PTHR33608:SF14">
    <property type="entry name" value="POSSIBLE CONSERVED SECRETED PROTEIN"/>
    <property type="match status" value="1"/>
</dbReference>
<dbReference type="RefSeq" id="WP_239675139.1">
    <property type="nucleotide sequence ID" value="NZ_CP070499.1"/>
</dbReference>
<protein>
    <submittedName>
        <fullName evidence="2">DUF58 domain-containing protein</fullName>
    </submittedName>
</protein>
<proteinExistence type="predicted"/>
<name>A0A895Y9T8_9ACTN</name>
<organism evidence="2 3">
    <name type="scientific">Natronosporangium hydrolyticum</name>
    <dbReference type="NCBI Taxonomy" id="2811111"/>
    <lineage>
        <taxon>Bacteria</taxon>
        <taxon>Bacillati</taxon>
        <taxon>Actinomycetota</taxon>
        <taxon>Actinomycetes</taxon>
        <taxon>Micromonosporales</taxon>
        <taxon>Micromonosporaceae</taxon>
        <taxon>Natronosporangium</taxon>
    </lineage>
</organism>
<dbReference type="AlphaFoldDB" id="A0A895Y9T8"/>
<evidence type="ECO:0000259" key="1">
    <source>
        <dbReference type="Pfam" id="PF01882"/>
    </source>
</evidence>
<accession>A0A895Y9T8</accession>
<reference evidence="2" key="1">
    <citation type="submission" date="2021-02" db="EMBL/GenBank/DDBJ databases">
        <title>Natrosporangium hydrolyticum gen. nov., sp. nov, a haloalkaliphilic actinobacterium from a soda solonchak soil.</title>
        <authorList>
            <person name="Sorokin D.Y."/>
            <person name="Khijniak T.V."/>
            <person name="Zakharycheva A.P."/>
            <person name="Boueva O.V."/>
            <person name="Ariskina E.V."/>
            <person name="Hahnke R.L."/>
            <person name="Bunk B."/>
            <person name="Sproer C."/>
            <person name="Schumann P."/>
            <person name="Evtushenko L.I."/>
            <person name="Kublanov I.V."/>
        </authorList>
    </citation>
    <scope>NUCLEOTIDE SEQUENCE</scope>
    <source>
        <strain evidence="2">DSM 106523</strain>
    </source>
</reference>
<dbReference type="KEGG" id="nhy:JQS43_15630"/>
<evidence type="ECO:0000313" key="3">
    <source>
        <dbReference type="Proteomes" id="UP000662857"/>
    </source>
</evidence>
<keyword evidence="3" id="KW-1185">Reference proteome</keyword>
<dbReference type="PANTHER" id="PTHR33608">
    <property type="entry name" value="BLL2464 PROTEIN"/>
    <property type="match status" value="1"/>
</dbReference>